<feature type="compositionally biased region" description="Basic and acidic residues" evidence="4">
    <location>
        <begin position="407"/>
        <end position="419"/>
    </location>
</feature>
<dbReference type="GO" id="GO:0000993">
    <property type="term" value="F:RNA polymerase II complex binding"/>
    <property type="evidence" value="ECO:0007669"/>
    <property type="project" value="TreeGrafter"/>
</dbReference>
<evidence type="ECO:0000256" key="4">
    <source>
        <dbReference type="SAM" id="MobiDB-lite"/>
    </source>
</evidence>
<dbReference type="AlphaFoldDB" id="A0A1Y2ER95"/>
<dbReference type="PANTHER" id="PTHR23188">
    <property type="entry name" value="RNA POLYMERASE II-ASSOCIATED FACTOR 1 HOMOLOG"/>
    <property type="match status" value="1"/>
</dbReference>
<evidence type="ECO:0000256" key="1">
    <source>
        <dbReference type="ARBA" id="ARBA00004123"/>
    </source>
</evidence>
<feature type="compositionally biased region" description="Low complexity" evidence="4">
    <location>
        <begin position="113"/>
        <end position="130"/>
    </location>
</feature>
<feature type="compositionally biased region" description="Low complexity" evidence="4">
    <location>
        <begin position="420"/>
        <end position="434"/>
    </location>
</feature>
<evidence type="ECO:0000313" key="5">
    <source>
        <dbReference type="EMBL" id="ORY74052.1"/>
    </source>
</evidence>
<evidence type="ECO:0000313" key="6">
    <source>
        <dbReference type="Proteomes" id="UP000193467"/>
    </source>
</evidence>
<feature type="region of interest" description="Disordered" evidence="4">
    <location>
        <begin position="88"/>
        <end position="135"/>
    </location>
</feature>
<dbReference type="STRING" id="106004.A0A1Y2ER95"/>
<dbReference type="Pfam" id="PF03985">
    <property type="entry name" value="Paf1"/>
    <property type="match status" value="1"/>
</dbReference>
<dbReference type="InterPro" id="IPR007133">
    <property type="entry name" value="RNA_pol_II-assoc_Paf1"/>
</dbReference>
<dbReference type="OrthoDB" id="10260285at2759"/>
<sequence length="443" mass="48610">MSSGRQQKADLLVKVRYKQNLPPPPFPPRLLHIPTHPSRYSTYEFLNPLSSERELPMIVDGELGMPLELGKIAPGSYGDGSYWTGSRTGIAPPLGSGPPVHEDDLDLLGETGGSTSATTSLPSTPGGSSSVMGDRKKVDVSWLRRTEYLSSEGGNKPAPAGLGTIKKEAKAEALAPASRADLISQSFITAHSPLADLRHPSKPHLRAESSWDVLPDSLLWANQLNLVRFGEDPGENKVGAHGRVGADPRLPRAIFRPVEIPDEEGRIGYFLPQDDETAAQYERRREQGEEGIIEGEMFDFKHVRDYEIATSRHLHQEYIFCFEDGQDDEALAAAAADAAGAEKPPVAKRPRGAYFSRLDQAQTLRKRRPRRGEDPTVFPDTVAEGTVFWDGIAVQIRGLDAMPEYDLNERQQEQDKVDKPPAAIEESPEAPAVETAVEPKESQ</sequence>
<dbReference type="GO" id="GO:0006368">
    <property type="term" value="P:transcription elongation by RNA polymerase II"/>
    <property type="evidence" value="ECO:0007669"/>
    <property type="project" value="InterPro"/>
</dbReference>
<evidence type="ECO:0000256" key="2">
    <source>
        <dbReference type="ARBA" id="ARBA00007560"/>
    </source>
</evidence>
<dbReference type="Proteomes" id="UP000193467">
    <property type="component" value="Unassembled WGS sequence"/>
</dbReference>
<dbReference type="GO" id="GO:0016593">
    <property type="term" value="C:Cdc73/Paf1 complex"/>
    <property type="evidence" value="ECO:0007669"/>
    <property type="project" value="InterPro"/>
</dbReference>
<organism evidence="5 6">
    <name type="scientific">Leucosporidium creatinivorum</name>
    <dbReference type="NCBI Taxonomy" id="106004"/>
    <lineage>
        <taxon>Eukaryota</taxon>
        <taxon>Fungi</taxon>
        <taxon>Dikarya</taxon>
        <taxon>Basidiomycota</taxon>
        <taxon>Pucciniomycotina</taxon>
        <taxon>Microbotryomycetes</taxon>
        <taxon>Leucosporidiales</taxon>
        <taxon>Leucosporidium</taxon>
    </lineage>
</organism>
<dbReference type="GO" id="GO:0003682">
    <property type="term" value="F:chromatin binding"/>
    <property type="evidence" value="ECO:0007669"/>
    <property type="project" value="TreeGrafter"/>
</dbReference>
<keyword evidence="6" id="KW-1185">Reference proteome</keyword>
<feature type="region of interest" description="Disordered" evidence="4">
    <location>
        <begin position="404"/>
        <end position="443"/>
    </location>
</feature>
<dbReference type="FunCoup" id="A0A1Y2ER95">
    <property type="interactions" value="538"/>
</dbReference>
<reference evidence="5 6" key="1">
    <citation type="submission" date="2016-07" db="EMBL/GenBank/DDBJ databases">
        <title>Pervasive Adenine N6-methylation of Active Genes in Fungi.</title>
        <authorList>
            <consortium name="DOE Joint Genome Institute"/>
            <person name="Mondo S.J."/>
            <person name="Dannebaum R.O."/>
            <person name="Kuo R.C."/>
            <person name="Labutti K."/>
            <person name="Haridas S."/>
            <person name="Kuo A."/>
            <person name="Salamov A."/>
            <person name="Ahrendt S.R."/>
            <person name="Lipzen A."/>
            <person name="Sullivan W."/>
            <person name="Andreopoulos W.B."/>
            <person name="Clum A."/>
            <person name="Lindquist E."/>
            <person name="Daum C."/>
            <person name="Ramamoorthy G.K."/>
            <person name="Gryganskyi A."/>
            <person name="Culley D."/>
            <person name="Magnuson J.K."/>
            <person name="James T.Y."/>
            <person name="O'Malley M.A."/>
            <person name="Stajich J.E."/>
            <person name="Spatafora J.W."/>
            <person name="Visel A."/>
            <person name="Grigoriev I.V."/>
        </authorList>
    </citation>
    <scope>NUCLEOTIDE SEQUENCE [LARGE SCALE GENOMIC DNA]</scope>
    <source>
        <strain evidence="5 6">62-1032</strain>
    </source>
</reference>
<protein>
    <submittedName>
        <fullName evidence="5">RNA polymerase II-associated</fullName>
    </submittedName>
</protein>
<comment type="subcellular location">
    <subcellularLocation>
        <location evidence="1">Nucleus</location>
    </subcellularLocation>
</comment>
<dbReference type="EMBL" id="MCGR01000043">
    <property type="protein sequence ID" value="ORY74052.1"/>
    <property type="molecule type" value="Genomic_DNA"/>
</dbReference>
<keyword evidence="3" id="KW-0539">Nucleus</keyword>
<dbReference type="PANTHER" id="PTHR23188:SF12">
    <property type="entry name" value="RNA POLYMERASE II-ASSOCIATED FACTOR 1 HOMOLOG"/>
    <property type="match status" value="1"/>
</dbReference>
<evidence type="ECO:0000256" key="3">
    <source>
        <dbReference type="ARBA" id="ARBA00023242"/>
    </source>
</evidence>
<gene>
    <name evidence="5" type="ORF">BCR35DRAFT_306833</name>
</gene>
<name>A0A1Y2ER95_9BASI</name>
<proteinExistence type="inferred from homology"/>
<comment type="caution">
    <text evidence="5">The sequence shown here is derived from an EMBL/GenBank/DDBJ whole genome shotgun (WGS) entry which is preliminary data.</text>
</comment>
<comment type="similarity">
    <text evidence="2">Belongs to the PAF1 family.</text>
</comment>
<dbReference type="InParanoid" id="A0A1Y2ER95"/>
<accession>A0A1Y2ER95</accession>